<evidence type="ECO:0000256" key="16">
    <source>
        <dbReference type="ARBA" id="ARBA00023209"/>
    </source>
</evidence>
<comment type="pathway">
    <text evidence="4">Lipid metabolism.</text>
</comment>
<evidence type="ECO:0000313" key="25">
    <source>
        <dbReference type="EMBL" id="TDC06038.1"/>
    </source>
</evidence>
<keyword evidence="16" id="KW-0594">Phospholipid biosynthesis</keyword>
<sequence length="264" mass="26622">MILDTAPYLAGALGVSGLAVWRSRQRELARRWTTWAVAAPLVTGCLLLGPRGATVLAVLLGVVCAVEYTRLVRLRTPERVILIAHAALLPVAALMGDMYGSVAGCLLAMVLAPVLSGDAEDGARRAAFGMFGLLWLAPLAGLVLLGPAQAFALCLAVAIADVAAWCGGNLVGGPRLSPLSPVKTWSGVLGGAAGGLAVLALLGALTPALAVAVAVGAPLGDLVESMVKRGAGVKDAGTWLPGFGGLLDRVDSLLIALALAVVLS</sequence>
<evidence type="ECO:0000256" key="19">
    <source>
        <dbReference type="ARBA" id="ARBA00031825"/>
    </source>
</evidence>
<evidence type="ECO:0000256" key="9">
    <source>
        <dbReference type="ARBA" id="ARBA00022516"/>
    </source>
</evidence>
<feature type="transmembrane region" description="Helical" evidence="24">
    <location>
        <begin position="192"/>
        <end position="219"/>
    </location>
</feature>
<accession>A0A4R4NAJ9</accession>
<comment type="caution">
    <text evidence="25">The sequence shown here is derived from an EMBL/GenBank/DDBJ whole genome shotgun (WGS) entry which is preliminary data.</text>
</comment>
<evidence type="ECO:0000256" key="8">
    <source>
        <dbReference type="ARBA" id="ARBA00022475"/>
    </source>
</evidence>
<evidence type="ECO:0000256" key="21">
    <source>
        <dbReference type="ARBA" id="ARBA00032396"/>
    </source>
</evidence>
<keyword evidence="12 25" id="KW-0548">Nucleotidyltransferase</keyword>
<keyword evidence="13 24" id="KW-1133">Transmembrane helix</keyword>
<keyword evidence="17" id="KW-1208">Phospholipid metabolism</keyword>
<evidence type="ECO:0000256" key="2">
    <source>
        <dbReference type="ARBA" id="ARBA00004651"/>
    </source>
</evidence>
<dbReference type="GO" id="GO:0016024">
    <property type="term" value="P:CDP-diacylglycerol biosynthetic process"/>
    <property type="evidence" value="ECO:0007669"/>
    <property type="project" value="TreeGrafter"/>
</dbReference>
<reference evidence="25 26" key="1">
    <citation type="submission" date="2019-02" db="EMBL/GenBank/DDBJ databases">
        <title>Draft genome sequences of novel Actinobacteria.</title>
        <authorList>
            <person name="Sahin N."/>
            <person name="Ay H."/>
            <person name="Saygin H."/>
        </authorList>
    </citation>
    <scope>NUCLEOTIDE SEQUENCE [LARGE SCALE GENOMIC DNA]</scope>
    <source>
        <strain evidence="25 26">KC201</strain>
    </source>
</reference>
<evidence type="ECO:0000313" key="26">
    <source>
        <dbReference type="Proteomes" id="UP000295157"/>
    </source>
</evidence>
<dbReference type="PANTHER" id="PTHR46382:SF1">
    <property type="entry name" value="PHOSPHATIDATE CYTIDYLYLTRANSFERASE"/>
    <property type="match status" value="1"/>
</dbReference>
<evidence type="ECO:0000256" key="15">
    <source>
        <dbReference type="ARBA" id="ARBA00023136"/>
    </source>
</evidence>
<evidence type="ECO:0000256" key="13">
    <source>
        <dbReference type="ARBA" id="ARBA00022989"/>
    </source>
</evidence>
<evidence type="ECO:0000256" key="22">
    <source>
        <dbReference type="ARBA" id="ARBA00032743"/>
    </source>
</evidence>
<evidence type="ECO:0000256" key="6">
    <source>
        <dbReference type="ARBA" id="ARBA00012487"/>
    </source>
</evidence>
<proteinExistence type="inferred from homology"/>
<keyword evidence="14" id="KW-0443">Lipid metabolism</keyword>
<dbReference type="AlphaFoldDB" id="A0A4R4NAJ9"/>
<evidence type="ECO:0000256" key="5">
    <source>
        <dbReference type="ARBA" id="ARBA00010185"/>
    </source>
</evidence>
<evidence type="ECO:0000256" key="4">
    <source>
        <dbReference type="ARBA" id="ARBA00005189"/>
    </source>
</evidence>
<name>A0A4R4NAJ9_9ACTN</name>
<keyword evidence="10 25" id="KW-0808">Transferase</keyword>
<evidence type="ECO:0000256" key="12">
    <source>
        <dbReference type="ARBA" id="ARBA00022695"/>
    </source>
</evidence>
<dbReference type="EMBL" id="SMJZ01000060">
    <property type="protein sequence ID" value="TDC06038.1"/>
    <property type="molecule type" value="Genomic_DNA"/>
</dbReference>
<dbReference type="Proteomes" id="UP000295157">
    <property type="component" value="Unassembled WGS sequence"/>
</dbReference>
<organism evidence="25 26">
    <name type="scientific">Nonomuraea longispora</name>
    <dbReference type="NCBI Taxonomy" id="1848320"/>
    <lineage>
        <taxon>Bacteria</taxon>
        <taxon>Bacillati</taxon>
        <taxon>Actinomycetota</taxon>
        <taxon>Actinomycetes</taxon>
        <taxon>Streptosporangiales</taxon>
        <taxon>Streptosporangiaceae</taxon>
        <taxon>Nonomuraea</taxon>
    </lineage>
</organism>
<evidence type="ECO:0000256" key="1">
    <source>
        <dbReference type="ARBA" id="ARBA00001698"/>
    </source>
</evidence>
<keyword evidence="11 24" id="KW-0812">Transmembrane</keyword>
<dbReference type="GO" id="GO:0004605">
    <property type="term" value="F:phosphatidate cytidylyltransferase activity"/>
    <property type="evidence" value="ECO:0007669"/>
    <property type="project" value="UniProtKB-EC"/>
</dbReference>
<dbReference type="OrthoDB" id="4749050at2"/>
<feature type="transmembrane region" description="Helical" evidence="24">
    <location>
        <begin position="55"/>
        <end position="74"/>
    </location>
</feature>
<protein>
    <recommendedName>
        <fullName evidence="7">Phosphatidate cytidylyltransferase</fullName>
        <ecNumber evidence="6">2.7.7.41</ecNumber>
    </recommendedName>
    <alternativeName>
        <fullName evidence="20">CDP-DAG synthase</fullName>
    </alternativeName>
    <alternativeName>
        <fullName evidence="22">CDP-DG synthase</fullName>
    </alternativeName>
    <alternativeName>
        <fullName evidence="18">CDP-diacylglycerol synthase</fullName>
    </alternativeName>
    <alternativeName>
        <fullName evidence="21">CDP-diglyceride pyrophosphorylase</fullName>
    </alternativeName>
    <alternativeName>
        <fullName evidence="23">CDP-diglyceride synthase</fullName>
    </alternativeName>
    <alternativeName>
        <fullName evidence="19">CTP:phosphatidate cytidylyltransferase</fullName>
    </alternativeName>
</protein>
<evidence type="ECO:0000256" key="3">
    <source>
        <dbReference type="ARBA" id="ARBA00005119"/>
    </source>
</evidence>
<evidence type="ECO:0000256" key="24">
    <source>
        <dbReference type="SAM" id="Phobius"/>
    </source>
</evidence>
<keyword evidence="9" id="KW-0444">Lipid biosynthesis</keyword>
<dbReference type="EC" id="2.7.7.41" evidence="6"/>
<evidence type="ECO:0000256" key="20">
    <source>
        <dbReference type="ARBA" id="ARBA00032253"/>
    </source>
</evidence>
<comment type="pathway">
    <text evidence="3">Phospholipid metabolism; CDP-diacylglycerol biosynthesis; CDP-diacylglycerol from sn-glycerol 3-phosphate: step 3/3.</text>
</comment>
<dbReference type="GO" id="GO:0005886">
    <property type="term" value="C:plasma membrane"/>
    <property type="evidence" value="ECO:0007669"/>
    <property type="project" value="UniProtKB-SubCell"/>
</dbReference>
<keyword evidence="8" id="KW-1003">Cell membrane</keyword>
<gene>
    <name evidence="25" type="ORF">E1267_17655</name>
</gene>
<evidence type="ECO:0000256" key="18">
    <source>
        <dbReference type="ARBA" id="ARBA00029893"/>
    </source>
</evidence>
<keyword evidence="15 24" id="KW-0472">Membrane</keyword>
<evidence type="ECO:0000256" key="11">
    <source>
        <dbReference type="ARBA" id="ARBA00022692"/>
    </source>
</evidence>
<keyword evidence="26" id="KW-1185">Reference proteome</keyword>
<comment type="similarity">
    <text evidence="5">Belongs to the CDS family.</text>
</comment>
<dbReference type="PANTHER" id="PTHR46382">
    <property type="entry name" value="PHOSPHATIDATE CYTIDYLYLTRANSFERASE"/>
    <property type="match status" value="1"/>
</dbReference>
<feature type="transmembrane region" description="Helical" evidence="24">
    <location>
        <begin position="86"/>
        <end position="114"/>
    </location>
</feature>
<feature type="transmembrane region" description="Helical" evidence="24">
    <location>
        <begin position="152"/>
        <end position="172"/>
    </location>
</feature>
<comment type="catalytic activity">
    <reaction evidence="1">
        <text>a 1,2-diacyl-sn-glycero-3-phosphate + CTP + H(+) = a CDP-1,2-diacyl-sn-glycerol + diphosphate</text>
        <dbReference type="Rhea" id="RHEA:16229"/>
        <dbReference type="ChEBI" id="CHEBI:15378"/>
        <dbReference type="ChEBI" id="CHEBI:33019"/>
        <dbReference type="ChEBI" id="CHEBI:37563"/>
        <dbReference type="ChEBI" id="CHEBI:58332"/>
        <dbReference type="ChEBI" id="CHEBI:58608"/>
        <dbReference type="EC" id="2.7.7.41"/>
    </reaction>
</comment>
<evidence type="ECO:0000256" key="17">
    <source>
        <dbReference type="ARBA" id="ARBA00023264"/>
    </source>
</evidence>
<comment type="subcellular location">
    <subcellularLocation>
        <location evidence="2">Cell membrane</location>
        <topology evidence="2">Multi-pass membrane protein</topology>
    </subcellularLocation>
</comment>
<evidence type="ECO:0000256" key="14">
    <source>
        <dbReference type="ARBA" id="ARBA00023098"/>
    </source>
</evidence>
<dbReference type="RefSeq" id="WP_132333667.1">
    <property type="nucleotide sequence ID" value="NZ_SMJZ01000060.1"/>
</dbReference>
<feature type="transmembrane region" description="Helical" evidence="24">
    <location>
        <begin position="126"/>
        <end position="145"/>
    </location>
</feature>
<evidence type="ECO:0000256" key="10">
    <source>
        <dbReference type="ARBA" id="ARBA00022679"/>
    </source>
</evidence>
<evidence type="ECO:0000256" key="7">
    <source>
        <dbReference type="ARBA" id="ARBA00019373"/>
    </source>
</evidence>
<evidence type="ECO:0000256" key="23">
    <source>
        <dbReference type="ARBA" id="ARBA00033406"/>
    </source>
</evidence>
<dbReference type="Pfam" id="PF01148">
    <property type="entry name" value="CTP_transf_1"/>
    <property type="match status" value="1"/>
</dbReference>